<dbReference type="CDD" id="cd00082">
    <property type="entry name" value="HisKA"/>
    <property type="match status" value="1"/>
</dbReference>
<dbReference type="PROSITE" id="PS50109">
    <property type="entry name" value="HIS_KIN"/>
    <property type="match status" value="1"/>
</dbReference>
<dbReference type="GO" id="GO:0005524">
    <property type="term" value="F:ATP binding"/>
    <property type="evidence" value="ECO:0007669"/>
    <property type="project" value="UniProtKB-KW"/>
</dbReference>
<feature type="transmembrane region" description="Helical" evidence="11">
    <location>
        <begin position="33"/>
        <end position="52"/>
    </location>
</feature>
<keyword evidence="4" id="KW-1003">Cell membrane</keyword>
<dbReference type="SMART" id="SM00388">
    <property type="entry name" value="HisKA"/>
    <property type="match status" value="1"/>
</dbReference>
<keyword evidence="13" id="KW-0547">Nucleotide-binding</keyword>
<dbReference type="SUPFAM" id="SSF55874">
    <property type="entry name" value="ATPase domain of HSP90 chaperone/DNA topoisomerase II/histidine kinase"/>
    <property type="match status" value="1"/>
</dbReference>
<keyword evidence="6" id="KW-0808">Transferase</keyword>
<protein>
    <recommendedName>
        <fullName evidence="3">histidine kinase</fullName>
        <ecNumber evidence="3">2.7.13.3</ecNumber>
    </recommendedName>
</protein>
<dbReference type="CDD" id="cd00075">
    <property type="entry name" value="HATPase"/>
    <property type="match status" value="1"/>
</dbReference>
<evidence type="ECO:0000256" key="2">
    <source>
        <dbReference type="ARBA" id="ARBA00004651"/>
    </source>
</evidence>
<reference evidence="14" key="1">
    <citation type="journal article" date="2019" name="Int. J. Syst. Evol. Microbiol.">
        <title>The Global Catalogue of Microorganisms (GCM) 10K type strain sequencing project: providing services to taxonomists for standard genome sequencing and annotation.</title>
        <authorList>
            <consortium name="The Broad Institute Genomics Platform"/>
            <consortium name="The Broad Institute Genome Sequencing Center for Infectious Disease"/>
            <person name="Wu L."/>
            <person name="Ma J."/>
        </authorList>
    </citation>
    <scope>NUCLEOTIDE SEQUENCE [LARGE SCALE GENOMIC DNA]</scope>
    <source>
        <strain evidence="14">CCUG 54518</strain>
    </source>
</reference>
<feature type="transmembrane region" description="Helical" evidence="11">
    <location>
        <begin position="229"/>
        <end position="253"/>
    </location>
</feature>
<comment type="caution">
    <text evidence="13">The sequence shown here is derived from an EMBL/GenBank/DDBJ whole genome shotgun (WGS) entry which is preliminary data.</text>
</comment>
<dbReference type="Pfam" id="PF00512">
    <property type="entry name" value="HisKA"/>
    <property type="match status" value="1"/>
</dbReference>
<dbReference type="EC" id="2.7.13.3" evidence="3"/>
<dbReference type="InterPro" id="IPR003594">
    <property type="entry name" value="HATPase_dom"/>
</dbReference>
<evidence type="ECO:0000256" key="1">
    <source>
        <dbReference type="ARBA" id="ARBA00000085"/>
    </source>
</evidence>
<evidence type="ECO:0000256" key="7">
    <source>
        <dbReference type="ARBA" id="ARBA00022692"/>
    </source>
</evidence>
<dbReference type="InterPro" id="IPR004358">
    <property type="entry name" value="Sig_transdc_His_kin-like_C"/>
</dbReference>
<dbReference type="InterPro" id="IPR036097">
    <property type="entry name" value="HisK_dim/P_sf"/>
</dbReference>
<keyword evidence="5" id="KW-0597">Phosphoprotein</keyword>
<evidence type="ECO:0000259" key="12">
    <source>
        <dbReference type="PROSITE" id="PS50109"/>
    </source>
</evidence>
<evidence type="ECO:0000256" key="6">
    <source>
        <dbReference type="ARBA" id="ARBA00022679"/>
    </source>
</evidence>
<dbReference type="Pfam" id="PF02518">
    <property type="entry name" value="HATPase_c"/>
    <property type="match status" value="1"/>
</dbReference>
<dbReference type="Gene3D" id="1.10.287.130">
    <property type="match status" value="1"/>
</dbReference>
<comment type="subcellular location">
    <subcellularLocation>
        <location evidence="2">Cell membrane</location>
        <topology evidence="2">Multi-pass membrane protein</topology>
    </subcellularLocation>
</comment>
<gene>
    <name evidence="13" type="ORF">ACFQNJ_18205</name>
</gene>
<evidence type="ECO:0000256" key="5">
    <source>
        <dbReference type="ARBA" id="ARBA00022553"/>
    </source>
</evidence>
<dbReference type="SUPFAM" id="SSF47384">
    <property type="entry name" value="Homodimeric domain of signal transducing histidine kinase"/>
    <property type="match status" value="1"/>
</dbReference>
<sequence length="528" mass="55973">MTPHKSLSIGQASLLLALLYGLAALVSLSLTRTAGSIATLWYANAIAIAFLMHRPAPQWPWLLAAVGIANALANLAWGDPWVTALRFVPPNLLEVVLAAALIRRAGLDRQSLENPANLLSLVVLGCVVAPAASALLGSLLLADGLEQSLYATVLPWMASAVVGGASALPLSVMVHREGVGPLRALSTTPLFWGLLTTAVGMTLLVHAYLPYPFVYTVLPLMVSAMTLPMLGTAVITLAVSLTLGLMLAVGAFVPPPTTWEWQQMFVYLALAAALVPAQVLAAARAAASRTQAHLERSARSLEKANQGLQQFIHMASHDLREPVNTVSQFAGLLQEDHQAHLPATAQAHLQRIGHGAQRMRVLLDDVVQFASLAQQTSIAMTPVDLDSCLMAARQKLGPVVATRGALISSRTLPVVMGDAALLETLLTHLLDNALKFVPADRTPVIEIDAQLSKGTAIIRIADNGIGIDPAYADRLFKPFARLTTRRQFNGSGLGLAVCRQIVQMHHGSIGIRPGEGQGAVVDISLPFG</sequence>
<evidence type="ECO:0000256" key="3">
    <source>
        <dbReference type="ARBA" id="ARBA00012438"/>
    </source>
</evidence>
<dbReference type="Pfam" id="PF05231">
    <property type="entry name" value="MASE1"/>
    <property type="match status" value="1"/>
</dbReference>
<feature type="transmembrane region" description="Helical" evidence="11">
    <location>
        <begin position="190"/>
        <end position="209"/>
    </location>
</feature>
<evidence type="ECO:0000256" key="4">
    <source>
        <dbReference type="ARBA" id="ARBA00022475"/>
    </source>
</evidence>
<keyword evidence="14" id="KW-1185">Reference proteome</keyword>
<dbReference type="Proteomes" id="UP001596495">
    <property type="component" value="Unassembled WGS sequence"/>
</dbReference>
<keyword evidence="10 11" id="KW-0472">Membrane</keyword>
<keyword evidence="8" id="KW-0418">Kinase</keyword>
<proteinExistence type="predicted"/>
<evidence type="ECO:0000256" key="10">
    <source>
        <dbReference type="ARBA" id="ARBA00023136"/>
    </source>
</evidence>
<dbReference type="RefSeq" id="WP_382260082.1">
    <property type="nucleotide sequence ID" value="NZ_JBHTBX010000018.1"/>
</dbReference>
<accession>A0ABW2REG0</accession>
<evidence type="ECO:0000256" key="9">
    <source>
        <dbReference type="ARBA" id="ARBA00022989"/>
    </source>
</evidence>
<keyword evidence="9 11" id="KW-1133">Transmembrane helix</keyword>
<feature type="transmembrane region" description="Helical" evidence="11">
    <location>
        <begin position="118"/>
        <end position="142"/>
    </location>
</feature>
<organism evidence="13 14">
    <name type="scientific">Hydrogenophaga bisanensis</name>
    <dbReference type="NCBI Taxonomy" id="439611"/>
    <lineage>
        <taxon>Bacteria</taxon>
        <taxon>Pseudomonadati</taxon>
        <taxon>Pseudomonadota</taxon>
        <taxon>Betaproteobacteria</taxon>
        <taxon>Burkholderiales</taxon>
        <taxon>Comamonadaceae</taxon>
        <taxon>Hydrogenophaga</taxon>
    </lineage>
</organism>
<keyword evidence="13" id="KW-0067">ATP-binding</keyword>
<dbReference type="InterPro" id="IPR036890">
    <property type="entry name" value="HATPase_C_sf"/>
</dbReference>
<dbReference type="EMBL" id="JBHTBX010000018">
    <property type="protein sequence ID" value="MFC7436444.1"/>
    <property type="molecule type" value="Genomic_DNA"/>
</dbReference>
<dbReference type="InterPro" id="IPR005467">
    <property type="entry name" value="His_kinase_dom"/>
</dbReference>
<dbReference type="PANTHER" id="PTHR42878:SF15">
    <property type="entry name" value="BACTERIOPHYTOCHROME"/>
    <property type="match status" value="1"/>
</dbReference>
<dbReference type="SMART" id="SM00387">
    <property type="entry name" value="HATPase_c"/>
    <property type="match status" value="1"/>
</dbReference>
<feature type="transmembrane region" description="Helical" evidence="11">
    <location>
        <begin position="148"/>
        <end position="170"/>
    </location>
</feature>
<feature type="transmembrane region" description="Helical" evidence="11">
    <location>
        <begin position="59"/>
        <end position="78"/>
    </location>
</feature>
<evidence type="ECO:0000256" key="11">
    <source>
        <dbReference type="SAM" id="Phobius"/>
    </source>
</evidence>
<feature type="domain" description="Histidine kinase" evidence="12">
    <location>
        <begin position="314"/>
        <end position="528"/>
    </location>
</feature>
<dbReference type="InterPro" id="IPR050351">
    <property type="entry name" value="BphY/WalK/GraS-like"/>
</dbReference>
<evidence type="ECO:0000313" key="13">
    <source>
        <dbReference type="EMBL" id="MFC7436444.1"/>
    </source>
</evidence>
<name>A0ABW2REG0_9BURK</name>
<comment type="catalytic activity">
    <reaction evidence="1">
        <text>ATP + protein L-histidine = ADP + protein N-phospho-L-histidine.</text>
        <dbReference type="EC" id="2.7.13.3"/>
    </reaction>
</comment>
<feature type="transmembrane region" description="Helical" evidence="11">
    <location>
        <begin position="265"/>
        <end position="287"/>
    </location>
</feature>
<dbReference type="PANTHER" id="PTHR42878">
    <property type="entry name" value="TWO-COMPONENT HISTIDINE KINASE"/>
    <property type="match status" value="1"/>
</dbReference>
<dbReference type="PRINTS" id="PR00344">
    <property type="entry name" value="BCTRLSENSOR"/>
</dbReference>
<dbReference type="InterPro" id="IPR007895">
    <property type="entry name" value="MASE1"/>
</dbReference>
<feature type="transmembrane region" description="Helical" evidence="11">
    <location>
        <begin position="84"/>
        <end position="106"/>
    </location>
</feature>
<dbReference type="InterPro" id="IPR003661">
    <property type="entry name" value="HisK_dim/P_dom"/>
</dbReference>
<evidence type="ECO:0000313" key="14">
    <source>
        <dbReference type="Proteomes" id="UP001596495"/>
    </source>
</evidence>
<dbReference type="Gene3D" id="3.30.565.10">
    <property type="entry name" value="Histidine kinase-like ATPase, C-terminal domain"/>
    <property type="match status" value="1"/>
</dbReference>
<evidence type="ECO:0000256" key="8">
    <source>
        <dbReference type="ARBA" id="ARBA00022777"/>
    </source>
</evidence>
<keyword evidence="7 11" id="KW-0812">Transmembrane</keyword>